<dbReference type="RefSeq" id="WP_212191988.1">
    <property type="nucleotide sequence ID" value="NZ_JAGTAR010000025.1"/>
</dbReference>
<evidence type="ECO:0000256" key="7">
    <source>
        <dbReference type="ARBA" id="ARBA00023211"/>
    </source>
</evidence>
<dbReference type="SUPFAM" id="SSF55920">
    <property type="entry name" value="Creatinase/aminopeptidase"/>
    <property type="match status" value="1"/>
</dbReference>
<evidence type="ECO:0000256" key="3">
    <source>
        <dbReference type="ARBA" id="ARBA00008766"/>
    </source>
</evidence>
<proteinExistence type="inferred from homology"/>
<dbReference type="SMART" id="SM01011">
    <property type="entry name" value="AMP_N"/>
    <property type="match status" value="1"/>
</dbReference>
<evidence type="ECO:0000256" key="4">
    <source>
        <dbReference type="ARBA" id="ARBA00012574"/>
    </source>
</evidence>
<evidence type="ECO:0000313" key="10">
    <source>
        <dbReference type="Proteomes" id="UP000679220"/>
    </source>
</evidence>
<reference evidence="9" key="2">
    <citation type="submission" date="2021-04" db="EMBL/GenBank/DDBJ databases">
        <authorList>
            <person name="Zhang T."/>
            <person name="Zhang Y."/>
            <person name="Lu D."/>
            <person name="Zuo D."/>
            <person name="Du Z."/>
        </authorList>
    </citation>
    <scope>NUCLEOTIDE SEQUENCE</scope>
    <source>
        <strain evidence="9">JR1</strain>
    </source>
</reference>
<dbReference type="EMBL" id="JAGTAR010000025">
    <property type="protein sequence ID" value="MBR8536961.1"/>
    <property type="molecule type" value="Genomic_DNA"/>
</dbReference>
<dbReference type="InterPro" id="IPR000994">
    <property type="entry name" value="Pept_M24"/>
</dbReference>
<dbReference type="Gene3D" id="3.90.230.10">
    <property type="entry name" value="Creatinase/methionine aminopeptidase superfamily"/>
    <property type="match status" value="1"/>
</dbReference>
<keyword evidence="10" id="KW-1185">Reference proteome</keyword>
<dbReference type="Gene3D" id="3.40.350.10">
    <property type="entry name" value="Creatinase/prolidase N-terminal domain"/>
    <property type="match status" value="1"/>
</dbReference>
<dbReference type="GO" id="GO:0006508">
    <property type="term" value="P:proteolysis"/>
    <property type="evidence" value="ECO:0007669"/>
    <property type="project" value="TreeGrafter"/>
</dbReference>
<evidence type="ECO:0000256" key="5">
    <source>
        <dbReference type="ARBA" id="ARBA00022723"/>
    </source>
</evidence>
<keyword evidence="6" id="KW-0378">Hydrolase</keyword>
<evidence type="ECO:0000313" key="9">
    <source>
        <dbReference type="EMBL" id="MBR8536961.1"/>
    </source>
</evidence>
<keyword evidence="9" id="KW-0645">Protease</keyword>
<dbReference type="AlphaFoldDB" id="A0A941F547"/>
<dbReference type="PANTHER" id="PTHR43226">
    <property type="entry name" value="XAA-PRO AMINOPEPTIDASE 3"/>
    <property type="match status" value="1"/>
</dbReference>
<dbReference type="SUPFAM" id="SSF53092">
    <property type="entry name" value="Creatinase/prolidase N-terminal domain"/>
    <property type="match status" value="1"/>
</dbReference>
<evidence type="ECO:0000259" key="8">
    <source>
        <dbReference type="SMART" id="SM01011"/>
    </source>
</evidence>
<protein>
    <recommendedName>
        <fullName evidence="4">Xaa-Pro aminopeptidase</fullName>
        <ecNumber evidence="4">3.4.11.9</ecNumber>
    </recommendedName>
</protein>
<dbReference type="PANTHER" id="PTHR43226:SF4">
    <property type="entry name" value="XAA-PRO AMINOPEPTIDASE 3"/>
    <property type="match status" value="1"/>
</dbReference>
<evidence type="ECO:0000256" key="2">
    <source>
        <dbReference type="ARBA" id="ARBA00001936"/>
    </source>
</evidence>
<sequence>MFSKNTYIKRRQQLAQDVDKGLLLFIGNTESPMNYADNTYRFRQDSNFLYFFGLNHPDLVGVVDAEYGESAIYGDDYTIDHIVWMGNQPTIAQRATTCGVQQTGTTAELLKTLEKAKAAERPIHFLPVYRGESKIKLLEWLSIQPSEVKEKASLELVLAVIKQRNYKSAEEIVEIEKAVNTTVDMHLAAMRMARPGITEAQIAAEVERIALAEDGGISFPVIATINGQTLHNHYHGNTLKEGQLFLLDAGAETSMGYAGDMSSTFPVSKTFTPRQKDIYQVALNSHEKAISMLKPGVAFKEIYLESARVVMQGMKDLGFAKGNIDDAVMCGAHAMFFPCGLGHMMGLDVHDMEDLGEQYVGYHNEAKSTQFGMKSLRLGRKLEPGFVLTIEPGIYFIPQLIDKWKSEKHLTEFLNFDKLEEYKDFGGCRNEEDFLITGQGYRLLGKPLPKTIEDVEQERLKAF</sequence>
<dbReference type="Pfam" id="PF05195">
    <property type="entry name" value="AMP_N"/>
    <property type="match status" value="1"/>
</dbReference>
<dbReference type="InterPro" id="IPR036005">
    <property type="entry name" value="Creatinase/aminopeptidase-like"/>
</dbReference>
<comment type="caution">
    <text evidence="9">The sequence shown here is derived from an EMBL/GenBank/DDBJ whole genome shotgun (WGS) entry which is preliminary data.</text>
</comment>
<feature type="domain" description="Aminopeptidase P N-terminal" evidence="8">
    <location>
        <begin position="2"/>
        <end position="134"/>
    </location>
</feature>
<dbReference type="Pfam" id="PF00557">
    <property type="entry name" value="Peptidase_M24"/>
    <property type="match status" value="1"/>
</dbReference>
<dbReference type="InterPro" id="IPR007865">
    <property type="entry name" value="Aminopep_P_N"/>
</dbReference>
<gene>
    <name evidence="9" type="ORF">KDU71_15415</name>
</gene>
<comment type="catalytic activity">
    <reaction evidence="1">
        <text>Release of any N-terminal amino acid, including proline, that is linked to proline, even from a dipeptide or tripeptide.</text>
        <dbReference type="EC" id="3.4.11.9"/>
    </reaction>
</comment>
<keyword evidence="5" id="KW-0479">Metal-binding</keyword>
<dbReference type="GO" id="GO:0030145">
    <property type="term" value="F:manganese ion binding"/>
    <property type="evidence" value="ECO:0007669"/>
    <property type="project" value="InterPro"/>
</dbReference>
<dbReference type="GO" id="GO:0005829">
    <property type="term" value="C:cytosol"/>
    <property type="evidence" value="ECO:0007669"/>
    <property type="project" value="TreeGrafter"/>
</dbReference>
<reference evidence="9" key="1">
    <citation type="journal article" date="2018" name="Int. J. Syst. Evol. Microbiol.">
        <title>Carboxylicivirga sediminis sp. nov., isolated from coastal sediment.</title>
        <authorList>
            <person name="Wang F.Q."/>
            <person name="Ren L.H."/>
            <person name="Zou R.J."/>
            <person name="Sun Y.Z."/>
            <person name="Liu X.J."/>
            <person name="Jiang F."/>
            <person name="Liu L.J."/>
        </authorList>
    </citation>
    <scope>NUCLEOTIDE SEQUENCE</scope>
    <source>
        <strain evidence="9">JR1</strain>
    </source>
</reference>
<organism evidence="9 10">
    <name type="scientific">Carboxylicivirga sediminis</name>
    <dbReference type="NCBI Taxonomy" id="2006564"/>
    <lineage>
        <taxon>Bacteria</taxon>
        <taxon>Pseudomonadati</taxon>
        <taxon>Bacteroidota</taxon>
        <taxon>Bacteroidia</taxon>
        <taxon>Marinilabiliales</taxon>
        <taxon>Marinilabiliaceae</taxon>
        <taxon>Carboxylicivirga</taxon>
    </lineage>
</organism>
<accession>A0A941F547</accession>
<dbReference type="InterPro" id="IPR029149">
    <property type="entry name" value="Creatin/AminoP/Spt16_N"/>
</dbReference>
<dbReference type="InterPro" id="IPR052433">
    <property type="entry name" value="X-Pro_dipept-like"/>
</dbReference>
<dbReference type="Proteomes" id="UP000679220">
    <property type="component" value="Unassembled WGS sequence"/>
</dbReference>
<dbReference type="CDD" id="cd01087">
    <property type="entry name" value="Prolidase"/>
    <property type="match status" value="1"/>
</dbReference>
<evidence type="ECO:0000256" key="1">
    <source>
        <dbReference type="ARBA" id="ARBA00001424"/>
    </source>
</evidence>
<dbReference type="EC" id="3.4.11.9" evidence="4"/>
<keyword evidence="7" id="KW-0464">Manganese</keyword>
<keyword evidence="9" id="KW-0031">Aminopeptidase</keyword>
<comment type="cofactor">
    <cofactor evidence="2">
        <name>Mn(2+)</name>
        <dbReference type="ChEBI" id="CHEBI:29035"/>
    </cofactor>
</comment>
<name>A0A941F547_9BACT</name>
<comment type="similarity">
    <text evidence="3">Belongs to the peptidase M24B family.</text>
</comment>
<evidence type="ECO:0000256" key="6">
    <source>
        <dbReference type="ARBA" id="ARBA00022801"/>
    </source>
</evidence>
<dbReference type="GO" id="GO:0070006">
    <property type="term" value="F:metalloaminopeptidase activity"/>
    <property type="evidence" value="ECO:0007669"/>
    <property type="project" value="InterPro"/>
</dbReference>